<dbReference type="AlphaFoldDB" id="A0AAV1CSQ2"/>
<dbReference type="Gene3D" id="2.40.70.10">
    <property type="entry name" value="Acid Proteases"/>
    <property type="match status" value="2"/>
</dbReference>
<keyword evidence="2 3" id="KW-0732">Signal</keyword>
<evidence type="ECO:0000313" key="5">
    <source>
        <dbReference type="EMBL" id="CAI9098375.1"/>
    </source>
</evidence>
<dbReference type="Pfam" id="PF14543">
    <property type="entry name" value="TAXi_N"/>
    <property type="match status" value="1"/>
</dbReference>
<dbReference type="Pfam" id="PF14541">
    <property type="entry name" value="TAXi_C"/>
    <property type="match status" value="1"/>
</dbReference>
<evidence type="ECO:0000256" key="2">
    <source>
        <dbReference type="ARBA" id="ARBA00022729"/>
    </source>
</evidence>
<gene>
    <name evidence="5" type="ORF">OLC1_LOCUS8600</name>
</gene>
<proteinExistence type="inferred from homology"/>
<dbReference type="InterPro" id="IPR032861">
    <property type="entry name" value="TAXi_N"/>
</dbReference>
<evidence type="ECO:0000259" key="4">
    <source>
        <dbReference type="PROSITE" id="PS51767"/>
    </source>
</evidence>
<feature type="chain" id="PRO_5043897701" evidence="3">
    <location>
        <begin position="31"/>
        <end position="450"/>
    </location>
</feature>
<dbReference type="GO" id="GO:0004190">
    <property type="term" value="F:aspartic-type endopeptidase activity"/>
    <property type="evidence" value="ECO:0007669"/>
    <property type="project" value="InterPro"/>
</dbReference>
<dbReference type="EMBL" id="OX459120">
    <property type="protein sequence ID" value="CAI9098375.1"/>
    <property type="molecule type" value="Genomic_DNA"/>
</dbReference>
<dbReference type="InterPro" id="IPR021109">
    <property type="entry name" value="Peptidase_aspartic_dom_sf"/>
</dbReference>
<dbReference type="SUPFAM" id="SSF50630">
    <property type="entry name" value="Acid proteases"/>
    <property type="match status" value="1"/>
</dbReference>
<feature type="signal peptide" evidence="3">
    <location>
        <begin position="1"/>
        <end position="30"/>
    </location>
</feature>
<reference evidence="5" key="1">
    <citation type="submission" date="2023-03" db="EMBL/GenBank/DDBJ databases">
        <authorList>
            <person name="Julca I."/>
        </authorList>
    </citation>
    <scope>NUCLEOTIDE SEQUENCE</scope>
</reference>
<protein>
    <submittedName>
        <fullName evidence="5">OLC1v1035007C1</fullName>
    </submittedName>
</protein>
<dbReference type="Proteomes" id="UP001161247">
    <property type="component" value="Chromosome 3"/>
</dbReference>
<evidence type="ECO:0000256" key="1">
    <source>
        <dbReference type="ARBA" id="ARBA00007447"/>
    </source>
</evidence>
<comment type="similarity">
    <text evidence="1">Belongs to the peptidase A1 family.</text>
</comment>
<dbReference type="FunFam" id="2.40.70.10:FF:000045">
    <property type="entry name" value="Basic 7S globulin"/>
    <property type="match status" value="1"/>
</dbReference>
<evidence type="ECO:0000256" key="3">
    <source>
        <dbReference type="SAM" id="SignalP"/>
    </source>
</evidence>
<dbReference type="GO" id="GO:0006508">
    <property type="term" value="P:proteolysis"/>
    <property type="evidence" value="ECO:0007669"/>
    <property type="project" value="InterPro"/>
</dbReference>
<accession>A0AAV1CSQ2</accession>
<dbReference type="InterPro" id="IPR032799">
    <property type="entry name" value="TAXi_C"/>
</dbReference>
<feature type="domain" description="Peptidase A1" evidence="4">
    <location>
        <begin position="54"/>
        <end position="435"/>
    </location>
</feature>
<dbReference type="InterPro" id="IPR001461">
    <property type="entry name" value="Aspartic_peptidase_A1"/>
</dbReference>
<name>A0AAV1CSQ2_OLDCO</name>
<evidence type="ECO:0000313" key="6">
    <source>
        <dbReference type="Proteomes" id="UP001161247"/>
    </source>
</evidence>
<dbReference type="InterPro" id="IPR033121">
    <property type="entry name" value="PEPTIDASE_A1"/>
</dbReference>
<organism evidence="5 6">
    <name type="scientific">Oldenlandia corymbosa var. corymbosa</name>
    <dbReference type="NCBI Taxonomy" id="529605"/>
    <lineage>
        <taxon>Eukaryota</taxon>
        <taxon>Viridiplantae</taxon>
        <taxon>Streptophyta</taxon>
        <taxon>Embryophyta</taxon>
        <taxon>Tracheophyta</taxon>
        <taxon>Spermatophyta</taxon>
        <taxon>Magnoliopsida</taxon>
        <taxon>eudicotyledons</taxon>
        <taxon>Gunneridae</taxon>
        <taxon>Pentapetalae</taxon>
        <taxon>asterids</taxon>
        <taxon>lamiids</taxon>
        <taxon>Gentianales</taxon>
        <taxon>Rubiaceae</taxon>
        <taxon>Rubioideae</taxon>
        <taxon>Spermacoceae</taxon>
        <taxon>Hedyotis-Oldenlandia complex</taxon>
        <taxon>Oldenlandia</taxon>
    </lineage>
</organism>
<keyword evidence="6" id="KW-1185">Reference proteome</keyword>
<sequence>MALHDVNSFSLLFILLPALTLFLVSNQSHAVTTSPSSPKGIVLQVTKDPATLQYTTLVQQRTPLVPIKLTVDLGEGSLWVSCEDGYKSSTFKNVRCRSAHCALARSIGCGNRCAYSSNHLPNCTKNACLTLAINPFSGNLNADGEAVEDVLLLQSTSGQVVSAPHFVFNCVPSHFTFGLASGVKGVAGLGSTLAALPTQLAQTFSFRRKFLICLSSSTRANAGVVVFGDSGRFPTHKKNNNTSDRIYKSLIYTPLLKNPMGKDSKGRESSEYYVGLTSIKVNGNDVPFNTKLLSFDYEGGGGTKISTAHPYTVLERSIYQAVLMAFNHEIPLNVTRLNTPIEPFGACFRGITPNLVPPIDFVFQNQKTVWRISGNNLMARIDKDVICLAIVELPSLKSDTTEYEFERKSAVTIGAHQIEEHLLVFDLPNSMVGFSPSLLYRKTTCSSFKV</sequence>
<dbReference type="PROSITE" id="PS51767">
    <property type="entry name" value="PEPTIDASE_A1"/>
    <property type="match status" value="1"/>
</dbReference>
<dbReference type="PANTHER" id="PTHR47965:SF22">
    <property type="entry name" value="EUKARYOTIC ASPARTYL PROTEASE FAMILY PROTEIN"/>
    <property type="match status" value="1"/>
</dbReference>
<dbReference type="PANTHER" id="PTHR47965">
    <property type="entry name" value="ASPARTYL PROTEASE-RELATED"/>
    <property type="match status" value="1"/>
</dbReference>